<proteinExistence type="predicted"/>
<dbReference type="EMBL" id="HM133903">
    <property type="protein sequence ID" value="ADY76919.1"/>
    <property type="molecule type" value="Genomic_DNA"/>
</dbReference>
<sequence>MSSAASSARLWKHTAGIIFLQMPRVLLRAVIRSGSLTCCGWKNMTLAGLAATASSYTDIGRSPWSPHGSRLSSCARESFSAQKFFLARAAAASRAFLGYNNMAGFKHETKIRVVTFQFCMFWASSQSFSRPPATMASTKRSASVKRWLPRTATSAFSVTTTDSCCAAVRRSKCRHASPWPRVWSSAASTSSRLSSR</sequence>
<reference evidence="1 2" key="1">
    <citation type="submission" date="2010-04" db="EMBL/GenBank/DDBJ databases">
        <title>Novel immune-modulators identified by a rapid, functional screen of the Parapox virus genome.</title>
        <authorList>
            <person name="McGuire M.J."/>
            <person name="Sykes K.F."/>
            <person name="Johnston S.A."/>
        </authorList>
    </citation>
    <scope>NUCLEOTIDE SEQUENCE [LARGE SCALE GENOMIC DNA]</scope>
    <source>
        <strain evidence="1">D1701</strain>
    </source>
</reference>
<evidence type="ECO:0000313" key="2">
    <source>
        <dbReference type="Proteomes" id="UP000103309"/>
    </source>
</evidence>
<dbReference type="Proteomes" id="UP000103309">
    <property type="component" value="Segment"/>
</dbReference>
<name>F1AWY9_ORFV</name>
<organismHost>
    <name type="scientific">Ovis aries</name>
    <name type="common">Sheep</name>
    <dbReference type="NCBI Taxonomy" id="9940"/>
</organismHost>
<evidence type="ECO:0000313" key="1">
    <source>
        <dbReference type="EMBL" id="ADY76919.1"/>
    </source>
</evidence>
<accession>F1AWY9</accession>
<protein>
    <submittedName>
        <fullName evidence="1">PP163</fullName>
    </submittedName>
</protein>
<organismHost>
    <name type="scientific">Homo sapiens</name>
    <name type="common">Human</name>
    <dbReference type="NCBI Taxonomy" id="9606"/>
</organismHost>
<organismHost>
    <name type="scientific">Capra hircus</name>
    <name type="common">Goat</name>
    <dbReference type="NCBI Taxonomy" id="9925"/>
</organismHost>
<organism evidence="1 2">
    <name type="scientific">Orf virus</name>
    <name type="common">ORFV</name>
    <dbReference type="NCBI Taxonomy" id="10258"/>
    <lineage>
        <taxon>Viruses</taxon>
        <taxon>Varidnaviria</taxon>
        <taxon>Bamfordvirae</taxon>
        <taxon>Nucleocytoviricota</taxon>
        <taxon>Pokkesviricetes</taxon>
        <taxon>Chitovirales</taxon>
        <taxon>Poxviridae</taxon>
        <taxon>Chordopoxvirinae</taxon>
        <taxon>Parapoxvirus</taxon>
        <taxon>Parapoxvirus orf</taxon>
    </lineage>
</organism>